<protein>
    <recommendedName>
        <fullName evidence="12">L-dopachrome isomerase</fullName>
        <ecNumber evidence="9">5.3.2.1</ecNumber>
        <ecNumber evidence="8">5.3.3.12</ecNumber>
    </recommendedName>
    <alternativeName>
        <fullName evidence="10">L-dopachrome tautomerase</fullName>
    </alternativeName>
    <alternativeName>
        <fullName evidence="11">Phenylpyruvate tautomerase</fullName>
    </alternativeName>
</protein>
<dbReference type="PANTHER" id="PTHR11954">
    <property type="entry name" value="D-DOPACHROME DECARBOXYLASE"/>
    <property type="match status" value="1"/>
</dbReference>
<evidence type="ECO:0000256" key="1">
    <source>
        <dbReference type="ARBA" id="ARBA00004613"/>
    </source>
</evidence>
<comment type="catalytic activity">
    <reaction evidence="6">
        <text>3-phenylpyruvate = enol-phenylpyruvate</text>
        <dbReference type="Rhea" id="RHEA:17097"/>
        <dbReference type="ChEBI" id="CHEBI:16815"/>
        <dbReference type="ChEBI" id="CHEBI:18005"/>
        <dbReference type="EC" id="5.3.2.1"/>
    </reaction>
</comment>
<dbReference type="InterPro" id="IPR014347">
    <property type="entry name" value="Tautomerase/MIF_sf"/>
</dbReference>
<evidence type="ECO:0000256" key="11">
    <source>
        <dbReference type="ARBA" id="ARBA00041912"/>
    </source>
</evidence>
<name>A0A1R7T086_HALMK</name>
<reference evidence="13" key="1">
    <citation type="submission" date="2015-01" db="EMBL/GenBank/DDBJ databases">
        <title>EST analysis of Haliotis madaka.</title>
        <authorList>
            <person name="Lee J."/>
        </authorList>
    </citation>
    <scope>NUCLEOTIDE SEQUENCE</scope>
</reference>
<dbReference type="SUPFAM" id="SSF55331">
    <property type="entry name" value="Tautomerase/MIF"/>
    <property type="match status" value="1"/>
</dbReference>
<organism evidence="13">
    <name type="scientific">Haliotis madaka</name>
    <name type="common">Giant abalone</name>
    <name type="synonym">Nordotis madaka</name>
    <dbReference type="NCBI Taxonomy" id="81897"/>
    <lineage>
        <taxon>Eukaryota</taxon>
        <taxon>Metazoa</taxon>
        <taxon>Spiralia</taxon>
        <taxon>Lophotrochozoa</taxon>
        <taxon>Mollusca</taxon>
        <taxon>Gastropoda</taxon>
        <taxon>Vetigastropoda</taxon>
        <taxon>Lepetellida</taxon>
        <taxon>Haliotoidea</taxon>
        <taxon>Haliotidae</taxon>
        <taxon>Haliotis</taxon>
    </lineage>
</organism>
<evidence type="ECO:0000256" key="6">
    <source>
        <dbReference type="ARBA" id="ARBA00036735"/>
    </source>
</evidence>
<accession>A0A1R7T086</accession>
<dbReference type="AlphaFoldDB" id="A0A1R7T086"/>
<sequence>MPTFLLFTNLPASAIPKGFLLETSKMISKTIRKPEEVVQVRIHPGQMMSHGGTTDPCANSELQSIGHMGNEENIQMSKDISEFLQQKLGIDPKRNYIKFTDMKAFEVGCEGTTVEILWK</sequence>
<proteinExistence type="evidence at transcript level"/>
<evidence type="ECO:0000256" key="8">
    <source>
        <dbReference type="ARBA" id="ARBA00038932"/>
    </source>
</evidence>
<dbReference type="PROSITE" id="PS01158">
    <property type="entry name" value="MIF"/>
    <property type="match status" value="1"/>
</dbReference>
<dbReference type="GO" id="GO:0005125">
    <property type="term" value="F:cytokine activity"/>
    <property type="evidence" value="ECO:0007669"/>
    <property type="project" value="UniProtKB-KW"/>
</dbReference>
<comment type="subcellular location">
    <subcellularLocation>
        <location evidence="1">Secreted</location>
    </subcellularLocation>
</comment>
<dbReference type="GO" id="GO:0050178">
    <property type="term" value="F:phenylpyruvate tautomerase activity"/>
    <property type="evidence" value="ECO:0007669"/>
    <property type="project" value="UniProtKB-EC"/>
</dbReference>
<dbReference type="InterPro" id="IPR019829">
    <property type="entry name" value="Macrophage_inhib_fac_CS"/>
</dbReference>
<comment type="similarity">
    <text evidence="2">Belongs to the MIF family.</text>
</comment>
<evidence type="ECO:0000256" key="5">
    <source>
        <dbReference type="ARBA" id="ARBA00023235"/>
    </source>
</evidence>
<dbReference type="EC" id="5.3.3.12" evidence="8"/>
<dbReference type="Pfam" id="PF01187">
    <property type="entry name" value="MIF"/>
    <property type="match status" value="1"/>
</dbReference>
<evidence type="ECO:0000256" key="10">
    <source>
        <dbReference type="ARBA" id="ARBA00041631"/>
    </source>
</evidence>
<evidence type="ECO:0000256" key="7">
    <source>
        <dbReference type="ARBA" id="ARBA00036823"/>
    </source>
</evidence>
<dbReference type="Gene3D" id="3.30.429.10">
    <property type="entry name" value="Macrophage Migration Inhibitory Factor"/>
    <property type="match status" value="1"/>
</dbReference>
<dbReference type="EMBL" id="KP734096">
    <property type="protein sequence ID" value="ALU63744.1"/>
    <property type="molecule type" value="mRNA"/>
</dbReference>
<dbReference type="GO" id="GO:0004167">
    <property type="term" value="F:dopachrome isomerase activity"/>
    <property type="evidence" value="ECO:0007669"/>
    <property type="project" value="UniProtKB-EC"/>
</dbReference>
<dbReference type="GO" id="GO:0005615">
    <property type="term" value="C:extracellular space"/>
    <property type="evidence" value="ECO:0007669"/>
    <property type="project" value="UniProtKB-KW"/>
</dbReference>
<keyword evidence="3" id="KW-0202">Cytokine</keyword>
<evidence type="ECO:0000256" key="2">
    <source>
        <dbReference type="ARBA" id="ARBA00005851"/>
    </source>
</evidence>
<evidence type="ECO:0000313" key="13">
    <source>
        <dbReference type="EMBL" id="ALU63744.1"/>
    </source>
</evidence>
<dbReference type="InterPro" id="IPR001398">
    <property type="entry name" value="Macrophage_inhib_fac"/>
</dbReference>
<evidence type="ECO:0000256" key="12">
    <source>
        <dbReference type="ARBA" id="ARBA00042730"/>
    </source>
</evidence>
<evidence type="ECO:0000256" key="4">
    <source>
        <dbReference type="ARBA" id="ARBA00022525"/>
    </source>
</evidence>
<dbReference type="EC" id="5.3.2.1" evidence="9"/>
<keyword evidence="5" id="KW-0413">Isomerase</keyword>
<comment type="catalytic activity">
    <reaction evidence="7">
        <text>L-dopachrome = 5,6-dihydroxyindole-2-carboxylate</text>
        <dbReference type="Rhea" id="RHEA:13041"/>
        <dbReference type="ChEBI" id="CHEBI:16875"/>
        <dbReference type="ChEBI" id="CHEBI:57509"/>
        <dbReference type="EC" id="5.3.3.12"/>
    </reaction>
</comment>
<evidence type="ECO:0000256" key="3">
    <source>
        <dbReference type="ARBA" id="ARBA00022514"/>
    </source>
</evidence>
<evidence type="ECO:0000256" key="9">
    <source>
        <dbReference type="ARBA" id="ARBA00039086"/>
    </source>
</evidence>
<dbReference type="PANTHER" id="PTHR11954:SF6">
    <property type="entry name" value="MACROPHAGE MIGRATION INHIBITORY FACTOR"/>
    <property type="match status" value="1"/>
</dbReference>
<keyword evidence="4" id="KW-0964">Secreted</keyword>